<dbReference type="OrthoDB" id="2205812at2759"/>
<dbReference type="EMBL" id="JH687850">
    <property type="protein sequence ID" value="EJD36956.1"/>
    <property type="molecule type" value="Genomic_DNA"/>
</dbReference>
<name>J0CZA4_AURST</name>
<evidence type="ECO:0000313" key="1">
    <source>
        <dbReference type="EMBL" id="EJD36956.1"/>
    </source>
</evidence>
<evidence type="ECO:0008006" key="3">
    <source>
        <dbReference type="Google" id="ProtNLM"/>
    </source>
</evidence>
<dbReference type="eggNOG" id="ENOG502SCY7">
    <property type="taxonomic scope" value="Eukaryota"/>
</dbReference>
<dbReference type="InParanoid" id="J0CZA4"/>
<dbReference type="OMA" id="IVREMIW"/>
<dbReference type="AlphaFoldDB" id="J0CZA4"/>
<evidence type="ECO:0000313" key="2">
    <source>
        <dbReference type="Proteomes" id="UP000006514"/>
    </source>
</evidence>
<reference evidence="2" key="1">
    <citation type="journal article" date="2012" name="Science">
        <title>The Paleozoic origin of enzymatic lignin decomposition reconstructed from 31 fungal genomes.</title>
        <authorList>
            <person name="Floudas D."/>
            <person name="Binder M."/>
            <person name="Riley R."/>
            <person name="Barry K."/>
            <person name="Blanchette R.A."/>
            <person name="Henrissat B."/>
            <person name="Martinez A.T."/>
            <person name="Otillar R."/>
            <person name="Spatafora J.W."/>
            <person name="Yadav J.S."/>
            <person name="Aerts A."/>
            <person name="Benoit I."/>
            <person name="Boyd A."/>
            <person name="Carlson A."/>
            <person name="Copeland A."/>
            <person name="Coutinho P.M."/>
            <person name="de Vries R.P."/>
            <person name="Ferreira P."/>
            <person name="Findley K."/>
            <person name="Foster B."/>
            <person name="Gaskell J."/>
            <person name="Glotzer D."/>
            <person name="Gorecki P."/>
            <person name="Heitman J."/>
            <person name="Hesse C."/>
            <person name="Hori C."/>
            <person name="Igarashi K."/>
            <person name="Jurgens J.A."/>
            <person name="Kallen N."/>
            <person name="Kersten P."/>
            <person name="Kohler A."/>
            <person name="Kuees U."/>
            <person name="Kumar T.K.A."/>
            <person name="Kuo A."/>
            <person name="LaButti K."/>
            <person name="Larrondo L.F."/>
            <person name="Lindquist E."/>
            <person name="Ling A."/>
            <person name="Lombard V."/>
            <person name="Lucas S."/>
            <person name="Lundell T."/>
            <person name="Martin R."/>
            <person name="McLaughlin D.J."/>
            <person name="Morgenstern I."/>
            <person name="Morin E."/>
            <person name="Murat C."/>
            <person name="Nagy L.G."/>
            <person name="Nolan M."/>
            <person name="Ohm R.A."/>
            <person name="Patyshakuliyeva A."/>
            <person name="Rokas A."/>
            <person name="Ruiz-Duenas F.J."/>
            <person name="Sabat G."/>
            <person name="Salamov A."/>
            <person name="Samejima M."/>
            <person name="Schmutz J."/>
            <person name="Slot J.C."/>
            <person name="St John F."/>
            <person name="Stenlid J."/>
            <person name="Sun H."/>
            <person name="Sun S."/>
            <person name="Syed K."/>
            <person name="Tsang A."/>
            <person name="Wiebenga A."/>
            <person name="Young D."/>
            <person name="Pisabarro A."/>
            <person name="Eastwood D.C."/>
            <person name="Martin F."/>
            <person name="Cullen D."/>
            <person name="Grigoriev I.V."/>
            <person name="Hibbett D.S."/>
        </authorList>
    </citation>
    <scope>NUCLEOTIDE SEQUENCE [LARGE SCALE GENOMIC DNA]</scope>
    <source>
        <strain evidence="2">TFB10046</strain>
    </source>
</reference>
<accession>J0CZA4</accession>
<sequence>MLRASTLRGYEVEGLTEKLIASLYADDTTVYLAETDSYAQLNQILSRWCLASGARFNIAKTEIIPLGTTEYRTRLIDTRRLNEADEQIQAGIRIARDQEPTRILGTWPGNKVHTANAWSLMLDKIQGSLDRWDRKNPTLNGRSIISQVVAGGYSQYLTAAQGMPAKVEQRLDRMVTDFLWSSPSRHPINMETLRQ</sequence>
<dbReference type="KEGG" id="adl:AURDEDRAFT_32030"/>
<keyword evidence="2" id="KW-1185">Reference proteome</keyword>
<organism evidence="1 2">
    <name type="scientific">Auricularia subglabra (strain TFB-10046 / SS5)</name>
    <name type="common">White-rot fungus</name>
    <name type="synonym">Auricularia delicata (strain TFB10046)</name>
    <dbReference type="NCBI Taxonomy" id="717982"/>
    <lineage>
        <taxon>Eukaryota</taxon>
        <taxon>Fungi</taxon>
        <taxon>Dikarya</taxon>
        <taxon>Basidiomycota</taxon>
        <taxon>Agaricomycotina</taxon>
        <taxon>Agaricomycetes</taxon>
        <taxon>Auriculariales</taxon>
        <taxon>Auriculariaceae</taxon>
        <taxon>Auricularia</taxon>
    </lineage>
</organism>
<protein>
    <recommendedName>
        <fullName evidence="3">Reverse transcriptase domain-containing protein</fullName>
    </recommendedName>
</protein>
<feature type="non-terminal residue" evidence="1">
    <location>
        <position position="195"/>
    </location>
</feature>
<dbReference type="Proteomes" id="UP000006514">
    <property type="component" value="Unassembled WGS sequence"/>
</dbReference>
<gene>
    <name evidence="1" type="ORF">AURDEDRAFT_32030</name>
</gene>
<proteinExistence type="predicted"/>